<feature type="domain" description="DNA helicase DnaB-like N-terminal" evidence="11">
    <location>
        <begin position="5"/>
        <end position="106"/>
    </location>
</feature>
<dbReference type="SUPFAM" id="SSF48024">
    <property type="entry name" value="N-terminal domain of DnaB helicase"/>
    <property type="match status" value="1"/>
</dbReference>
<evidence type="ECO:0000256" key="8">
    <source>
        <dbReference type="ARBA" id="ARBA00023235"/>
    </source>
</evidence>
<dbReference type="Pfam" id="PF03796">
    <property type="entry name" value="DnaB_C"/>
    <property type="match status" value="1"/>
</dbReference>
<evidence type="ECO:0000259" key="11">
    <source>
        <dbReference type="Pfam" id="PF00772"/>
    </source>
</evidence>
<dbReference type="InterPro" id="IPR007693">
    <property type="entry name" value="DNA_helicase_DnaB-like_N"/>
</dbReference>
<accession>A0A6J5LYW6</accession>
<dbReference type="InterPro" id="IPR036185">
    <property type="entry name" value="DNA_heli_DnaB-like_N_sf"/>
</dbReference>
<evidence type="ECO:0000256" key="7">
    <source>
        <dbReference type="ARBA" id="ARBA00023125"/>
    </source>
</evidence>
<evidence type="ECO:0000256" key="1">
    <source>
        <dbReference type="ARBA" id="ARBA00008428"/>
    </source>
</evidence>
<dbReference type="InterPro" id="IPR027417">
    <property type="entry name" value="P-loop_NTPase"/>
</dbReference>
<feature type="domain" description="SF4 helicase" evidence="12">
    <location>
        <begin position="176"/>
        <end position="350"/>
    </location>
</feature>
<evidence type="ECO:0000256" key="10">
    <source>
        <dbReference type="ARBA" id="ARBA00048954"/>
    </source>
</evidence>
<reference evidence="13" key="1">
    <citation type="submission" date="2020-04" db="EMBL/GenBank/DDBJ databases">
        <authorList>
            <person name="Chiriac C."/>
            <person name="Salcher M."/>
            <person name="Ghai R."/>
            <person name="Kavagutti S V."/>
        </authorList>
    </citation>
    <scope>NUCLEOTIDE SEQUENCE</scope>
</reference>
<keyword evidence="2" id="KW-0235">DNA replication</keyword>
<comment type="similarity">
    <text evidence="1">Belongs to the helicase family. DnaB subfamily.</text>
</comment>
<evidence type="ECO:0000256" key="4">
    <source>
        <dbReference type="ARBA" id="ARBA00022801"/>
    </source>
</evidence>
<dbReference type="Gene3D" id="1.10.860.10">
    <property type="entry name" value="DNAb Helicase, Chain A"/>
    <property type="match status" value="1"/>
</dbReference>
<evidence type="ECO:0000256" key="6">
    <source>
        <dbReference type="ARBA" id="ARBA00022840"/>
    </source>
</evidence>
<evidence type="ECO:0000259" key="12">
    <source>
        <dbReference type="Pfam" id="PF03796"/>
    </source>
</evidence>
<evidence type="ECO:0000313" key="13">
    <source>
        <dbReference type="EMBL" id="CAB4139745.1"/>
    </source>
</evidence>
<gene>
    <name evidence="13" type="ORF">UFOVP353_14</name>
</gene>
<dbReference type="Pfam" id="PF00772">
    <property type="entry name" value="DnaB"/>
    <property type="match status" value="1"/>
</dbReference>
<dbReference type="GO" id="GO:0016787">
    <property type="term" value="F:hydrolase activity"/>
    <property type="evidence" value="ECO:0007669"/>
    <property type="project" value="UniProtKB-KW"/>
</dbReference>
<dbReference type="GO" id="GO:0043139">
    <property type="term" value="F:5'-3' DNA helicase activity"/>
    <property type="evidence" value="ECO:0007669"/>
    <property type="project" value="UniProtKB-EC"/>
</dbReference>
<keyword evidence="6" id="KW-0067">ATP-binding</keyword>
<dbReference type="GO" id="GO:0006260">
    <property type="term" value="P:DNA replication"/>
    <property type="evidence" value="ECO:0007669"/>
    <property type="project" value="UniProtKB-KW"/>
</dbReference>
<keyword evidence="7" id="KW-0238">DNA-binding</keyword>
<dbReference type="GO" id="GO:0005524">
    <property type="term" value="F:ATP binding"/>
    <property type="evidence" value="ECO:0007669"/>
    <property type="project" value="UniProtKB-KW"/>
</dbReference>
<keyword evidence="5 13" id="KW-0347">Helicase</keyword>
<dbReference type="Gene3D" id="3.40.50.300">
    <property type="entry name" value="P-loop containing nucleotide triphosphate hydrolases"/>
    <property type="match status" value="1"/>
</dbReference>
<dbReference type="PANTHER" id="PTHR30153">
    <property type="entry name" value="REPLICATIVE DNA HELICASE DNAB"/>
    <property type="match status" value="1"/>
</dbReference>
<keyword evidence="4" id="KW-0378">Hydrolase</keyword>
<dbReference type="InterPro" id="IPR007694">
    <property type="entry name" value="DNA_helicase_DnaB-like_C"/>
</dbReference>
<dbReference type="GO" id="GO:0003677">
    <property type="term" value="F:DNA binding"/>
    <property type="evidence" value="ECO:0007669"/>
    <property type="project" value="UniProtKB-KW"/>
</dbReference>
<protein>
    <recommendedName>
        <fullName evidence="9">DNA 5'-3' helicase</fullName>
        <ecNumber evidence="9">5.6.2.3</ecNumber>
    </recommendedName>
</protein>
<organism evidence="13">
    <name type="scientific">uncultured Caudovirales phage</name>
    <dbReference type="NCBI Taxonomy" id="2100421"/>
    <lineage>
        <taxon>Viruses</taxon>
        <taxon>Duplodnaviria</taxon>
        <taxon>Heunggongvirae</taxon>
        <taxon>Uroviricota</taxon>
        <taxon>Caudoviricetes</taxon>
        <taxon>Peduoviridae</taxon>
        <taxon>Maltschvirus</taxon>
        <taxon>Maltschvirus maltsch</taxon>
    </lineage>
</organism>
<evidence type="ECO:0000256" key="3">
    <source>
        <dbReference type="ARBA" id="ARBA00022741"/>
    </source>
</evidence>
<sequence>MFELLPSNEEAEQGLLGCLLKENSVFFDVYGTVKEEDFYTPIHGEIFAKIQEFIEAGRVASPVALKNLFDKHPSLENLGGAVYMADLASNMVSVINATDYARQIADLSERRRLLEALSKASEELKFFNSSARPVEEIKSEIMAHTEISARSVFTRTKREVAADVLKSLQSPPECFPTGIESLDTAMNGGMYPGFTYGFGGAAKRGKTTLAHTISHNLNQAGVDHAYIALEMGANQIEARNVAREIGVSAGAFYYHNPDLIKKAVNKLPEIKNHTLYLDMAGASFNQIKAEITRLVMRKKVKGFVVDYWQLVQGVQKGQSKADFLYDVAQWFANFARRHKVWCILLAQLNDDGTTLDSRGLQRACDQLYNIEKSETGTQADELWLSLKFSRYTPTVDIGSVNSPKFWINPKGPFFDEIF</sequence>
<name>A0A6J5LYW6_9CAUD</name>
<comment type="catalytic activity">
    <reaction evidence="10">
        <text>ATP + H2O = ADP + phosphate + H(+)</text>
        <dbReference type="Rhea" id="RHEA:13065"/>
        <dbReference type="ChEBI" id="CHEBI:15377"/>
        <dbReference type="ChEBI" id="CHEBI:15378"/>
        <dbReference type="ChEBI" id="CHEBI:30616"/>
        <dbReference type="ChEBI" id="CHEBI:43474"/>
        <dbReference type="ChEBI" id="CHEBI:456216"/>
        <dbReference type="EC" id="5.6.2.3"/>
    </reaction>
</comment>
<evidence type="ECO:0000256" key="2">
    <source>
        <dbReference type="ARBA" id="ARBA00022705"/>
    </source>
</evidence>
<evidence type="ECO:0000256" key="9">
    <source>
        <dbReference type="ARBA" id="ARBA00044969"/>
    </source>
</evidence>
<proteinExistence type="inferred from homology"/>
<keyword evidence="3" id="KW-0547">Nucleotide-binding</keyword>
<keyword evidence="8" id="KW-0413">Isomerase</keyword>
<dbReference type="SUPFAM" id="SSF52540">
    <property type="entry name" value="P-loop containing nucleoside triphosphate hydrolases"/>
    <property type="match status" value="1"/>
</dbReference>
<evidence type="ECO:0000256" key="5">
    <source>
        <dbReference type="ARBA" id="ARBA00022806"/>
    </source>
</evidence>
<dbReference type="EMBL" id="LR796367">
    <property type="protein sequence ID" value="CAB4139745.1"/>
    <property type="molecule type" value="Genomic_DNA"/>
</dbReference>
<dbReference type="PANTHER" id="PTHR30153:SF2">
    <property type="entry name" value="REPLICATIVE DNA HELICASE"/>
    <property type="match status" value="1"/>
</dbReference>
<dbReference type="InterPro" id="IPR016136">
    <property type="entry name" value="DNA_helicase_N/primase_C"/>
</dbReference>
<dbReference type="EC" id="5.6.2.3" evidence="9"/>